<reference key="2">
    <citation type="submission" date="2011-08" db="EMBL/GenBank/DDBJ databases">
        <title>Genome sequence of Naumovozyma castellii.</title>
        <authorList>
            <person name="Gordon J.L."/>
            <person name="Armisen D."/>
            <person name="Proux-Wera E."/>
            <person name="OhEigeartaigh S.S."/>
            <person name="Byrne K.P."/>
            <person name="Wolfe K.H."/>
        </authorList>
    </citation>
    <scope>NUCLEOTIDE SEQUENCE</scope>
    <source>
        <strain>Type strain:CBS 4309</strain>
    </source>
</reference>
<reference evidence="3 4" key="1">
    <citation type="journal article" date="2011" name="Proc. Natl. Acad. Sci. U.S.A.">
        <title>Evolutionary erosion of yeast sex chromosomes by mating-type switching accidents.</title>
        <authorList>
            <person name="Gordon J.L."/>
            <person name="Armisen D."/>
            <person name="Proux-Wera E."/>
            <person name="Oheigeartaigh S.S."/>
            <person name="Byrne K.P."/>
            <person name="Wolfe K.H."/>
        </authorList>
    </citation>
    <scope>NUCLEOTIDE SEQUENCE [LARGE SCALE GENOMIC DNA]</scope>
    <source>
        <strain evidence="4">ATCC 76901 / BCRC 22586 / CBS 4309 / NBRC 1992 / NRRL Y-12630</strain>
    </source>
</reference>
<dbReference type="PANTHER" id="PTHR31315">
    <property type="entry name" value="PROTEIN SIP5"/>
    <property type="match status" value="1"/>
</dbReference>
<feature type="compositionally biased region" description="Basic and acidic residues" evidence="2">
    <location>
        <begin position="443"/>
        <end position="452"/>
    </location>
</feature>
<feature type="region of interest" description="Disordered" evidence="2">
    <location>
        <begin position="400"/>
        <end position="429"/>
    </location>
</feature>
<dbReference type="GO" id="GO:0042149">
    <property type="term" value="P:cellular response to glucose starvation"/>
    <property type="evidence" value="ECO:0007669"/>
    <property type="project" value="EnsemblFungi"/>
</dbReference>
<feature type="compositionally biased region" description="Low complexity" evidence="2">
    <location>
        <begin position="43"/>
        <end position="53"/>
    </location>
</feature>
<dbReference type="CDD" id="cd24139">
    <property type="entry name" value="SIP5-like"/>
    <property type="match status" value="1"/>
</dbReference>
<dbReference type="eggNOG" id="KOG2789">
    <property type="taxonomic scope" value="Eukaryota"/>
</dbReference>
<feature type="region of interest" description="Disordered" evidence="2">
    <location>
        <begin position="443"/>
        <end position="462"/>
    </location>
</feature>
<proteinExistence type="inferred from homology"/>
<comment type="similarity">
    <text evidence="1">Belongs to the SIP5 family.</text>
</comment>
<dbReference type="GO" id="GO:0005737">
    <property type="term" value="C:cytoplasm"/>
    <property type="evidence" value="ECO:0007669"/>
    <property type="project" value="TreeGrafter"/>
</dbReference>
<evidence type="ECO:0000256" key="1">
    <source>
        <dbReference type="ARBA" id="ARBA00010402"/>
    </source>
</evidence>
<dbReference type="STRING" id="1064592.G0VDR2"/>
<organism evidence="3 4">
    <name type="scientific">Naumovozyma castellii</name>
    <name type="common">Yeast</name>
    <name type="synonym">Saccharomyces castellii</name>
    <dbReference type="NCBI Taxonomy" id="27288"/>
    <lineage>
        <taxon>Eukaryota</taxon>
        <taxon>Fungi</taxon>
        <taxon>Dikarya</taxon>
        <taxon>Ascomycota</taxon>
        <taxon>Saccharomycotina</taxon>
        <taxon>Saccharomycetes</taxon>
        <taxon>Saccharomycetales</taxon>
        <taxon>Saccharomycetaceae</taxon>
        <taxon>Naumovozyma</taxon>
    </lineage>
</organism>
<gene>
    <name evidence="3" type="primary">NCAS0D01200</name>
    <name evidence="3" type="ordered locus">NCAS_0D01200</name>
</gene>
<feature type="compositionally biased region" description="Basic residues" evidence="2">
    <location>
        <begin position="453"/>
        <end position="462"/>
    </location>
</feature>
<dbReference type="Proteomes" id="UP000001640">
    <property type="component" value="Chromosome 4"/>
</dbReference>
<feature type="region of interest" description="Disordered" evidence="2">
    <location>
        <begin position="1"/>
        <end position="70"/>
    </location>
</feature>
<dbReference type="OMA" id="ISEPANC"/>
<accession>G0VDR2</accession>
<evidence type="ECO:0000256" key="2">
    <source>
        <dbReference type="SAM" id="MobiDB-lite"/>
    </source>
</evidence>
<dbReference type="KEGG" id="ncs:NCAS_0D01200"/>
<dbReference type="HOGENOM" id="CLU_009068_2_0_1"/>
<dbReference type="InParanoid" id="G0VDR2"/>
<dbReference type="RefSeq" id="XP_003676064.1">
    <property type="nucleotide sequence ID" value="XM_003676016.1"/>
</dbReference>
<dbReference type="OrthoDB" id="21471at2759"/>
<dbReference type="InterPro" id="IPR039301">
    <property type="entry name" value="Sip5/DA2"/>
</dbReference>
<dbReference type="GeneID" id="96903309"/>
<sequence length="462" mass="53124">MGNVPTKAEQNDPSWRNNNPNSNEAKRTRNRRAVSLVSGAFRGNNGSSQSNVGSHRRRTTKEREQDKEERAKQLVVKYNENVDGGFLAPFGVYGFDKLDYDAKIVKTLIKERKLAPFYTPLQDFDESWTKEEIIKIVDGLPLHSSYEENLEEFDDVPVGNINRRNFDDLIDRTLSKKDQRRQRSQIFRARLYKKRILWQEKEDELFLEKKLASRNPANEPDKFLPSDDLKYDLYKHGSECPICFLYLPGPMNYSVCCQQPICTECFVQIRRAEAHFPHEEIDPTTHAPREEEKDPNLLTSEPASCPYCAIPDFSISYIPPTSRRTGFGGIPSGMFTIKLEPEADTPEEMTPRSRSKSLEGASIITSDTIRPDWELKLNKERARLVRRSTNATAIHISNRLVNSAHMTRRESTQDNHSSNSSRHTPEPTADEIENVMMEEAIRLSLEDSPGDKRQKKRSQTMV</sequence>
<dbReference type="PANTHER" id="PTHR31315:SF1">
    <property type="entry name" value="PROTEIN SIP5"/>
    <property type="match status" value="1"/>
</dbReference>
<keyword evidence="4" id="KW-1185">Reference proteome</keyword>
<evidence type="ECO:0000313" key="4">
    <source>
        <dbReference type="Proteomes" id="UP000001640"/>
    </source>
</evidence>
<dbReference type="EMBL" id="HE576755">
    <property type="protein sequence ID" value="CCC69701.1"/>
    <property type="molecule type" value="Genomic_DNA"/>
</dbReference>
<evidence type="ECO:0008006" key="5">
    <source>
        <dbReference type="Google" id="ProtNLM"/>
    </source>
</evidence>
<name>G0VDR2_NAUCA</name>
<feature type="compositionally biased region" description="Polar residues" evidence="2">
    <location>
        <begin position="11"/>
        <end position="23"/>
    </location>
</feature>
<feature type="compositionally biased region" description="Basic and acidic residues" evidence="2">
    <location>
        <begin position="61"/>
        <end position="70"/>
    </location>
</feature>
<evidence type="ECO:0000313" key="3">
    <source>
        <dbReference type="EMBL" id="CCC69701.1"/>
    </source>
</evidence>
<dbReference type="FunCoup" id="G0VDR2">
    <property type="interactions" value="70"/>
</dbReference>
<dbReference type="AlphaFoldDB" id="G0VDR2"/>
<protein>
    <recommendedName>
        <fullName evidence="5">Protein SIP5</fullName>
    </recommendedName>
</protein>